<dbReference type="GO" id="GO:0032981">
    <property type="term" value="P:mitochondrial respiratory chain complex I assembly"/>
    <property type="evidence" value="ECO:0007669"/>
    <property type="project" value="InterPro"/>
</dbReference>
<reference evidence="1" key="1">
    <citation type="submission" date="2021-06" db="EMBL/GenBank/DDBJ databases">
        <authorList>
            <consortium name="Wellcome Sanger Institute Data Sharing"/>
        </authorList>
    </citation>
    <scope>NUCLEOTIDE SEQUENCE [LARGE SCALE GENOMIC DNA]</scope>
</reference>
<sequence>MSNSNVWLTSRERMRRFPELLAVCAKEAAVYGKCVASSGEYELKKDACGREFQALKRCFIEAAKKIK</sequence>
<reference evidence="1" key="2">
    <citation type="submission" date="2025-08" db="UniProtKB">
        <authorList>
            <consortium name="Ensembl"/>
        </authorList>
    </citation>
    <scope>IDENTIFICATION</scope>
</reference>
<dbReference type="PANTHER" id="PTHR34561:SF1">
    <property type="entry name" value="NADH DEHYDROGENASE [UBIQUINONE] 1 ALPHA SUBCOMPLEX ASSEMBLY FACTOR 8"/>
    <property type="match status" value="1"/>
</dbReference>
<reference evidence="1" key="3">
    <citation type="submission" date="2025-09" db="UniProtKB">
        <authorList>
            <consortium name="Ensembl"/>
        </authorList>
    </citation>
    <scope>IDENTIFICATION</scope>
</reference>
<dbReference type="PANTHER" id="PTHR34561">
    <property type="entry name" value="NADH DEHYDROGENASE [UBIQUINONE] 1 ALPHA SUBCOMPLEX ASSEMBLY FACTOR 8"/>
    <property type="match status" value="1"/>
</dbReference>
<organism evidence="1 2">
    <name type="scientific">Erpetoichthys calabaricus</name>
    <name type="common">Rope fish</name>
    <name type="synonym">Calamoichthys calabaricus</name>
    <dbReference type="NCBI Taxonomy" id="27687"/>
    <lineage>
        <taxon>Eukaryota</taxon>
        <taxon>Metazoa</taxon>
        <taxon>Chordata</taxon>
        <taxon>Craniata</taxon>
        <taxon>Vertebrata</taxon>
        <taxon>Euteleostomi</taxon>
        <taxon>Actinopterygii</taxon>
        <taxon>Polypteriformes</taxon>
        <taxon>Polypteridae</taxon>
        <taxon>Erpetoichthys</taxon>
    </lineage>
</organism>
<protein>
    <submittedName>
        <fullName evidence="1">NADH:ubiquinone oxidoreductase complex assembly factor 8</fullName>
    </submittedName>
</protein>
<dbReference type="GO" id="GO:0005739">
    <property type="term" value="C:mitochondrion"/>
    <property type="evidence" value="ECO:0007669"/>
    <property type="project" value="InterPro"/>
</dbReference>
<dbReference type="CTD" id="284184"/>
<dbReference type="Proteomes" id="UP000694620">
    <property type="component" value="Chromosome 14"/>
</dbReference>
<dbReference type="GeneTree" id="ENSGT00520000061927"/>
<proteinExistence type="predicted"/>
<evidence type="ECO:0000313" key="2">
    <source>
        <dbReference type="Proteomes" id="UP000694620"/>
    </source>
</evidence>
<keyword evidence="2" id="KW-1185">Reference proteome</keyword>
<gene>
    <name evidence="1" type="primary">NDUFAF8</name>
    <name evidence="1" type="synonym">ndufaf8</name>
</gene>
<dbReference type="InterPro" id="IPR034595">
    <property type="entry name" value="NDUFAF8"/>
</dbReference>
<dbReference type="OrthoDB" id="3821113at2759"/>
<dbReference type="GeneID" id="114665384"/>
<accession>A0A8C4SZR0</accession>
<dbReference type="Ensembl" id="ENSECRT00000024178.1">
    <property type="protein sequence ID" value="ENSECRP00000023660.1"/>
    <property type="gene ID" value="ENSECRG00000016031.1"/>
</dbReference>
<dbReference type="RefSeq" id="XP_028675755.1">
    <property type="nucleotide sequence ID" value="XM_028819922.2"/>
</dbReference>
<name>A0A8C4SZR0_ERPCA</name>
<evidence type="ECO:0000313" key="1">
    <source>
        <dbReference type="Ensembl" id="ENSECRP00000023660.1"/>
    </source>
</evidence>
<dbReference type="AlphaFoldDB" id="A0A8C4SZR0"/>